<dbReference type="STRING" id="137246.A0A401RT47"/>
<dbReference type="Pfam" id="PF00035">
    <property type="entry name" value="dsrm"/>
    <property type="match status" value="2"/>
</dbReference>
<dbReference type="GO" id="GO:0070578">
    <property type="term" value="C:RISC-loading complex"/>
    <property type="evidence" value="ECO:0007669"/>
    <property type="project" value="InterPro"/>
</dbReference>
<reference evidence="14 15" key="1">
    <citation type="journal article" date="2018" name="Nat. Ecol. Evol.">
        <title>Shark genomes provide insights into elasmobranch evolution and the origin of vertebrates.</title>
        <authorList>
            <person name="Hara Y"/>
            <person name="Yamaguchi K"/>
            <person name="Onimaru K"/>
            <person name="Kadota M"/>
            <person name="Koyanagi M"/>
            <person name="Keeley SD"/>
            <person name="Tatsumi K"/>
            <person name="Tanaka K"/>
            <person name="Motone F"/>
            <person name="Kageyama Y"/>
            <person name="Nozu R"/>
            <person name="Adachi N"/>
            <person name="Nishimura O"/>
            <person name="Nakagawa R"/>
            <person name="Tanegashima C"/>
            <person name="Kiyatake I"/>
            <person name="Matsumoto R"/>
            <person name="Murakumo K"/>
            <person name="Nishida K"/>
            <person name="Terakita A"/>
            <person name="Kuratani S"/>
            <person name="Sato K"/>
            <person name="Hyodo S Kuraku.S."/>
        </authorList>
    </citation>
    <scope>NUCLEOTIDE SEQUENCE [LARGE SCALE GENOMIC DNA]</scope>
</reference>
<keyword evidence="9" id="KW-0539">Nucleus</keyword>
<dbReference type="GO" id="GO:0005634">
    <property type="term" value="C:nucleus"/>
    <property type="evidence" value="ECO:0007669"/>
    <property type="project" value="UniProtKB-SubCell"/>
</dbReference>
<comment type="subcellular location">
    <subcellularLocation>
        <location evidence="2">Cytoplasm</location>
    </subcellularLocation>
    <subcellularLocation>
        <location evidence="1">Nucleus</location>
    </subcellularLocation>
</comment>
<evidence type="ECO:0000256" key="2">
    <source>
        <dbReference type="ARBA" id="ARBA00004496"/>
    </source>
</evidence>
<dbReference type="FunFam" id="3.30.160.20:FF:000120">
    <property type="entry name" value="RISC-loading complex subunit TARBP2"/>
    <property type="match status" value="1"/>
</dbReference>
<dbReference type="OrthoDB" id="10056847at2759"/>
<proteinExistence type="inferred from homology"/>
<keyword evidence="3" id="KW-0963">Cytoplasm</keyword>
<evidence type="ECO:0000256" key="8">
    <source>
        <dbReference type="ARBA" id="ARBA00023158"/>
    </source>
</evidence>
<evidence type="ECO:0000256" key="11">
    <source>
        <dbReference type="PROSITE-ProRule" id="PRU00266"/>
    </source>
</evidence>
<keyword evidence="15" id="KW-1185">Reference proteome</keyword>
<dbReference type="PANTHER" id="PTHR46205:SF1">
    <property type="entry name" value="RISC-LOADING COMPLEX SUBUNIT TARBP2"/>
    <property type="match status" value="1"/>
</dbReference>
<dbReference type="FunFam" id="3.30.160.20:FF:000018">
    <property type="entry name" value="RISC-loading complex subunit TARBP2 isoform X3"/>
    <property type="match status" value="1"/>
</dbReference>
<dbReference type="PANTHER" id="PTHR46205">
    <property type="entry name" value="LOQUACIOUS, ISOFORM B"/>
    <property type="match status" value="1"/>
</dbReference>
<dbReference type="GO" id="GO:0016442">
    <property type="term" value="C:RISC complex"/>
    <property type="evidence" value="ECO:0007669"/>
    <property type="project" value="UniProtKB-ARBA"/>
</dbReference>
<evidence type="ECO:0000256" key="4">
    <source>
        <dbReference type="ARBA" id="ARBA00022553"/>
    </source>
</evidence>
<dbReference type="Gene3D" id="3.30.160.20">
    <property type="match status" value="3"/>
</dbReference>
<feature type="domain" description="DRBM" evidence="13">
    <location>
        <begin position="155"/>
        <end position="223"/>
    </location>
</feature>
<feature type="non-terminal residue" evidence="14">
    <location>
        <position position="1"/>
    </location>
</feature>
<evidence type="ECO:0000256" key="5">
    <source>
        <dbReference type="ARBA" id="ARBA00022737"/>
    </source>
</evidence>
<feature type="domain" description="DRBM" evidence="13">
    <location>
        <begin position="286"/>
        <end position="354"/>
    </location>
</feature>
<dbReference type="InterPro" id="IPR051247">
    <property type="entry name" value="RLC_Component"/>
</dbReference>
<dbReference type="OMA" id="GYSCTWD"/>
<dbReference type="InterPro" id="IPR044470">
    <property type="entry name" value="TRBP2_DSRM_2"/>
</dbReference>
<dbReference type="GO" id="GO:0030422">
    <property type="term" value="P:siRNA processing"/>
    <property type="evidence" value="ECO:0007669"/>
    <property type="project" value="TreeGrafter"/>
</dbReference>
<feature type="region of interest" description="Disordered" evidence="12">
    <location>
        <begin position="1"/>
        <end position="45"/>
    </location>
</feature>
<dbReference type="InterPro" id="IPR044471">
    <property type="entry name" value="TRBP2_DSRM_3"/>
</dbReference>
<feature type="domain" description="DRBM" evidence="13">
    <location>
        <begin position="58"/>
        <end position="125"/>
    </location>
</feature>
<dbReference type="GO" id="GO:0003725">
    <property type="term" value="F:double-stranded RNA binding"/>
    <property type="evidence" value="ECO:0007669"/>
    <property type="project" value="InterPro"/>
</dbReference>
<dbReference type="GO" id="GO:1903798">
    <property type="term" value="P:regulation of miRNA processing"/>
    <property type="evidence" value="ECO:0007669"/>
    <property type="project" value="InterPro"/>
</dbReference>
<dbReference type="GO" id="GO:0070883">
    <property type="term" value="F:pre-miRNA binding"/>
    <property type="evidence" value="ECO:0007669"/>
    <property type="project" value="InterPro"/>
</dbReference>
<organism evidence="14 15">
    <name type="scientific">Chiloscyllium punctatum</name>
    <name type="common">Brownbanded bambooshark</name>
    <name type="synonym">Hemiscyllium punctatum</name>
    <dbReference type="NCBI Taxonomy" id="137246"/>
    <lineage>
        <taxon>Eukaryota</taxon>
        <taxon>Metazoa</taxon>
        <taxon>Chordata</taxon>
        <taxon>Craniata</taxon>
        <taxon>Vertebrata</taxon>
        <taxon>Chondrichthyes</taxon>
        <taxon>Elasmobranchii</taxon>
        <taxon>Galeomorphii</taxon>
        <taxon>Galeoidea</taxon>
        <taxon>Orectolobiformes</taxon>
        <taxon>Hemiscylliidae</taxon>
        <taxon>Chiloscyllium</taxon>
    </lineage>
</organism>
<name>A0A401RT47_CHIPU</name>
<keyword evidence="7 11" id="KW-0694">RNA-binding</keyword>
<evidence type="ECO:0000259" key="13">
    <source>
        <dbReference type="PROSITE" id="PS50137"/>
    </source>
</evidence>
<dbReference type="PROSITE" id="PS50137">
    <property type="entry name" value="DS_RBD"/>
    <property type="match status" value="3"/>
</dbReference>
<dbReference type="EMBL" id="BEZZ01002172">
    <property type="protein sequence ID" value="GCC21322.1"/>
    <property type="molecule type" value="Genomic_DNA"/>
</dbReference>
<comment type="caution">
    <text evidence="14">The sequence shown here is derived from an EMBL/GenBank/DDBJ whole genome shotgun (WGS) entry which is preliminary data.</text>
</comment>
<dbReference type="SUPFAM" id="SSF54768">
    <property type="entry name" value="dsRNA-binding domain-like"/>
    <property type="match status" value="3"/>
</dbReference>
<gene>
    <name evidence="14" type="ORF">chiPu_0019790</name>
</gene>
<keyword evidence="6" id="KW-0810">Translation regulation</keyword>
<dbReference type="CDD" id="cd10844">
    <property type="entry name" value="DSRM_TARBP2_rpt2"/>
    <property type="match status" value="1"/>
</dbReference>
<evidence type="ECO:0000256" key="1">
    <source>
        <dbReference type="ARBA" id="ARBA00004123"/>
    </source>
</evidence>
<dbReference type="CDD" id="cd19893">
    <property type="entry name" value="DSRM_TARBP2_rpt3"/>
    <property type="match status" value="1"/>
</dbReference>
<evidence type="ECO:0000256" key="12">
    <source>
        <dbReference type="SAM" id="MobiDB-lite"/>
    </source>
</evidence>
<evidence type="ECO:0000256" key="3">
    <source>
        <dbReference type="ARBA" id="ARBA00022490"/>
    </source>
</evidence>
<dbReference type="GO" id="GO:0035197">
    <property type="term" value="F:siRNA binding"/>
    <property type="evidence" value="ECO:0007669"/>
    <property type="project" value="InterPro"/>
</dbReference>
<evidence type="ECO:0000256" key="6">
    <source>
        <dbReference type="ARBA" id="ARBA00022845"/>
    </source>
</evidence>
<evidence type="ECO:0000256" key="10">
    <source>
        <dbReference type="ARBA" id="ARBA00054902"/>
    </source>
</evidence>
<dbReference type="GO" id="GO:0070921">
    <property type="term" value="P:regulation of siRNA processing"/>
    <property type="evidence" value="ECO:0007669"/>
    <property type="project" value="InterPro"/>
</dbReference>
<dbReference type="GO" id="GO:0006417">
    <property type="term" value="P:regulation of translation"/>
    <property type="evidence" value="ECO:0007669"/>
    <property type="project" value="UniProtKB-KW"/>
</dbReference>
<dbReference type="GO" id="GO:0046782">
    <property type="term" value="P:regulation of viral transcription"/>
    <property type="evidence" value="ECO:0007669"/>
    <property type="project" value="InterPro"/>
</dbReference>
<sequence length="359" mass="38558">DVGAYAGTEQQKPEPPPSEPRSPALSSGMTEDRAAAAAKKTSSCPSIEQMLASNPGKTPISLLQEYGTRIGKTPVYDLLKAEGQAHQPNFTFRVTVGDINCTGQGPSKKAAKHKAAEAALKLLKGGNMLEPMLDGVKISGTESKSSSSAQLAECNPVGALQELVVQKGWRLPEYTVTQESGPAHRKEFTMTCRVERFLEIGSGTSKKLAKRNAAAKMLARIHDVPVDQRDGNEVEPEDDQFSIMVGNKLDGPKGKSAGCTWDSLRNSAGERILHLKSNPLGVSNSNFCQMLRELAEEQRFDVSYLDIEELSLSGLYQCLVELSTQPTTVCHGSGSTRDGARANAAHNALQYLKIMAGGK</sequence>
<evidence type="ECO:0000256" key="7">
    <source>
        <dbReference type="ARBA" id="ARBA00022884"/>
    </source>
</evidence>
<keyword evidence="5" id="KW-0677">Repeat</keyword>
<keyword evidence="4" id="KW-0597">Phosphoprotein</keyword>
<evidence type="ECO:0000256" key="9">
    <source>
        <dbReference type="ARBA" id="ARBA00023242"/>
    </source>
</evidence>
<dbReference type="HAMAP" id="MF_03034">
    <property type="entry name" value="TRBP2"/>
    <property type="match status" value="1"/>
</dbReference>
<dbReference type="Proteomes" id="UP000287033">
    <property type="component" value="Unassembled WGS sequence"/>
</dbReference>
<comment type="function">
    <text evidence="10">Required for formation of the RNA induced silencing complex (RISC). Component of the RISC loading complex (RLC), also known as the micro-RNA (miRNA) loading complex (miRLC), which is composed of DICER1, AGO2 and TARBP2. Within the RLC/miRLC, DICER1 and TARBP2 are required to process precursor miRNAs (pre-miRNAs) to mature miRNAs and then load them onto AGO2. AGO2 bound to the mature miRNA constitutes the minimal RISC and may subsequently dissociate from DICER1 and TARBP2. May also play a role in the production of short interfering RNAs (siRNAs) from double-stranded RNA (dsRNA) by DICER1. Binds in vitro to the PRM1 3'-UTR. Seems to act as a repressor of translation. For some pre-miRNA substrates, may also alter the choice of cleavage site by DICER1. Negatively regulates IRF7-mediated IFN-beta signaling triggered by viral infection by inhibiting the phosphorylation of IRF7 and promoting its 'Lys'-48-linked ubiquitination and degradation.</text>
</comment>
<dbReference type="InterPro" id="IPR028605">
    <property type="entry name" value="TRBP2"/>
</dbReference>
<evidence type="ECO:0000313" key="15">
    <source>
        <dbReference type="Proteomes" id="UP000287033"/>
    </source>
</evidence>
<dbReference type="SMART" id="SM00358">
    <property type="entry name" value="DSRM"/>
    <property type="match status" value="3"/>
</dbReference>
<dbReference type="FunFam" id="3.30.160.20:FF:000019">
    <property type="entry name" value="RISC-loading complex subunit TARBP2"/>
    <property type="match status" value="1"/>
</dbReference>
<evidence type="ECO:0000313" key="14">
    <source>
        <dbReference type="EMBL" id="GCC21322.1"/>
    </source>
</evidence>
<dbReference type="InterPro" id="IPR014720">
    <property type="entry name" value="dsRBD_dom"/>
</dbReference>
<dbReference type="GO" id="GO:0005737">
    <property type="term" value="C:cytoplasm"/>
    <property type="evidence" value="ECO:0007669"/>
    <property type="project" value="UniProtKB-SubCell"/>
</dbReference>
<keyword evidence="8" id="KW-0943">RNA-mediated gene silencing</keyword>
<dbReference type="AlphaFoldDB" id="A0A401RT47"/>
<protein>
    <recommendedName>
        <fullName evidence="13">DRBM domain-containing protein</fullName>
    </recommendedName>
</protein>
<dbReference type="CDD" id="cd19890">
    <property type="entry name" value="DSRM_TARBP2_rpt1"/>
    <property type="match status" value="1"/>
</dbReference>
<accession>A0A401RT47</accession>
<dbReference type="InterPro" id="IPR044469">
    <property type="entry name" value="TRBP2_DSRM_1"/>
</dbReference>